<organism evidence="2 3">
    <name type="scientific">Actinomadura macrotermitis</name>
    <dbReference type="NCBI Taxonomy" id="2585200"/>
    <lineage>
        <taxon>Bacteria</taxon>
        <taxon>Bacillati</taxon>
        <taxon>Actinomycetota</taxon>
        <taxon>Actinomycetes</taxon>
        <taxon>Streptosporangiales</taxon>
        <taxon>Thermomonosporaceae</taxon>
        <taxon>Actinomadura</taxon>
    </lineage>
</organism>
<dbReference type="Proteomes" id="UP000487268">
    <property type="component" value="Unassembled WGS sequence"/>
</dbReference>
<name>A0A7K0C3T0_9ACTN</name>
<keyword evidence="3" id="KW-1185">Reference proteome</keyword>
<dbReference type="EMBL" id="WEGH01000004">
    <property type="protein sequence ID" value="MQY07752.1"/>
    <property type="molecule type" value="Genomic_DNA"/>
</dbReference>
<dbReference type="AlphaFoldDB" id="A0A7K0C3T0"/>
<evidence type="ECO:0000313" key="2">
    <source>
        <dbReference type="EMBL" id="MQY07752.1"/>
    </source>
</evidence>
<keyword evidence="1" id="KW-0175">Coiled coil</keyword>
<comment type="caution">
    <text evidence="2">The sequence shown here is derived from an EMBL/GenBank/DDBJ whole genome shotgun (WGS) entry which is preliminary data.</text>
</comment>
<reference evidence="2 3" key="1">
    <citation type="submission" date="2019-10" db="EMBL/GenBank/DDBJ databases">
        <title>Actinomadura rubteroloni sp. nov. and Actinomadura macrotermitis sp. nov., isolated from the gut of fungus growing-termite Macrotermes natalensis.</title>
        <authorList>
            <person name="Benndorf R."/>
            <person name="Martin K."/>
            <person name="Kuefner M."/>
            <person name="De Beer W."/>
            <person name="Kaster A.-K."/>
            <person name="Vollmers J."/>
            <person name="Poulsen M."/>
            <person name="Beemelmanns C."/>
        </authorList>
    </citation>
    <scope>NUCLEOTIDE SEQUENCE [LARGE SCALE GENOMIC DNA]</scope>
    <source>
        <strain evidence="2 3">RB68</strain>
    </source>
</reference>
<gene>
    <name evidence="2" type="ORF">ACRB68_58540</name>
</gene>
<proteinExistence type="predicted"/>
<feature type="coiled-coil region" evidence="1">
    <location>
        <begin position="164"/>
        <end position="219"/>
    </location>
</feature>
<evidence type="ECO:0000256" key="1">
    <source>
        <dbReference type="SAM" id="Coils"/>
    </source>
</evidence>
<protein>
    <submittedName>
        <fullName evidence="2">Uncharacterized protein</fullName>
    </submittedName>
</protein>
<sequence>MGKYVTEEELEGKIQKWADRKGYEPKEKEKTLQQQFKEWGAKNYEIDLQKKVKQWSETAVTLKWETVKATELSAFKGEATGIKPELLLAAVAVGMASFDFKFLKADFAVLDYTDRLKRYALTSRNDPEELRNRARTSIDKNRNREKEIKNYEKIIRENPDTKAAIEAAKEIEKLRVKIESEERKIDKYTKRIAKVRVDAEATEDALESLENSAFNAEKAFRRLSG</sequence>
<accession>A0A7K0C3T0</accession>
<evidence type="ECO:0000313" key="3">
    <source>
        <dbReference type="Proteomes" id="UP000487268"/>
    </source>
</evidence>
<dbReference type="RefSeq" id="WP_153538202.1">
    <property type="nucleotide sequence ID" value="NZ_WEGH01000004.1"/>
</dbReference>